<evidence type="ECO:0000313" key="1">
    <source>
        <dbReference type="EMBL" id="CAK9004947.1"/>
    </source>
</evidence>
<name>A0ABP0IRL5_9DINO</name>
<evidence type="ECO:0000313" key="3">
    <source>
        <dbReference type="Proteomes" id="UP001642484"/>
    </source>
</evidence>
<gene>
    <name evidence="1" type="ORF">CCMP2556_LOCUS7888</name>
    <name evidence="2" type="ORF">CCMP2556_LOCUS7889</name>
</gene>
<keyword evidence="3" id="KW-1185">Reference proteome</keyword>
<evidence type="ECO:0000313" key="2">
    <source>
        <dbReference type="EMBL" id="CAK9004948.1"/>
    </source>
</evidence>
<dbReference type="Proteomes" id="UP001642484">
    <property type="component" value="Unassembled WGS sequence"/>
</dbReference>
<comment type="caution">
    <text evidence="2">The sequence shown here is derived from an EMBL/GenBank/DDBJ whole genome shotgun (WGS) entry which is preliminary data.</text>
</comment>
<accession>A0ABP0IRL5</accession>
<feature type="non-terminal residue" evidence="2">
    <location>
        <position position="151"/>
    </location>
</feature>
<reference evidence="2 3" key="1">
    <citation type="submission" date="2024-02" db="EMBL/GenBank/DDBJ databases">
        <authorList>
            <person name="Chen Y."/>
            <person name="Shah S."/>
            <person name="Dougan E. K."/>
            <person name="Thang M."/>
            <person name="Chan C."/>
        </authorList>
    </citation>
    <scope>NUCLEOTIDE SEQUENCE [LARGE SCALE GENOMIC DNA]</scope>
</reference>
<organism evidence="2 3">
    <name type="scientific">Durusdinium trenchii</name>
    <dbReference type="NCBI Taxonomy" id="1381693"/>
    <lineage>
        <taxon>Eukaryota</taxon>
        <taxon>Sar</taxon>
        <taxon>Alveolata</taxon>
        <taxon>Dinophyceae</taxon>
        <taxon>Suessiales</taxon>
        <taxon>Symbiodiniaceae</taxon>
        <taxon>Durusdinium</taxon>
    </lineage>
</organism>
<protein>
    <submittedName>
        <fullName evidence="2">Uncharacterized protein</fullName>
    </submittedName>
</protein>
<proteinExistence type="predicted"/>
<dbReference type="EMBL" id="CAXAMN010003504">
    <property type="protein sequence ID" value="CAK9004947.1"/>
    <property type="molecule type" value="Genomic_DNA"/>
</dbReference>
<dbReference type="EMBL" id="CAXAMN010003506">
    <property type="protein sequence ID" value="CAK9004948.1"/>
    <property type="molecule type" value="Genomic_DNA"/>
</dbReference>
<sequence length="151" mass="16339">MRFRLESNGLTREQVVTCTTAESGLEAPEEYFVELEVYEDMYGKANQEDIVFDDPDGTGCLKAGVNVRTGLSGWHKRITRNYRAVSRTADLHDGHVLDPNRNELAHMHAAAKAAVLRKKGPVAKELGIARPLSLTGGALAIGADTSQASSS</sequence>